<dbReference type="InterPro" id="IPR011006">
    <property type="entry name" value="CheY-like_superfamily"/>
</dbReference>
<keyword evidence="5" id="KW-0805">Transcription regulation</keyword>
<dbReference type="SUPFAM" id="SSF46689">
    <property type="entry name" value="Homeodomain-like"/>
    <property type="match status" value="1"/>
</dbReference>
<keyword evidence="7" id="KW-0804">Transcription</keyword>
<dbReference type="PANTHER" id="PTHR42713:SF3">
    <property type="entry name" value="TRANSCRIPTIONAL REGULATORY PROTEIN HPTR"/>
    <property type="match status" value="1"/>
</dbReference>
<dbReference type="InterPro" id="IPR018060">
    <property type="entry name" value="HTH_AraC"/>
</dbReference>
<dbReference type="SMART" id="SM00448">
    <property type="entry name" value="REC"/>
    <property type="match status" value="1"/>
</dbReference>
<keyword evidence="4" id="KW-0902">Two-component regulatory system</keyword>
<keyword evidence="3 8" id="KW-0597">Phosphoprotein</keyword>
<dbReference type="Gene3D" id="3.40.50.2300">
    <property type="match status" value="1"/>
</dbReference>
<sequence length="555" mass="62449">MHQLLIVDDQTVLADDLADMLPWDTIGISVVHKAYSGSEALECLYEHPIDVVVTDIRMPGMSGLGLIEQIKKNWKHVKCILLTGYDDFEYAKQALKLKTHDYLLKPVEDEELMNTVSKALQERRREWQEISSMQKAMYALREQLPKLREYLLLDLISGKEAGNTAAFAKKLAMYELPVHPGSPCRMLLLRQEPRPGGADAADEALLDYALTNMAAELFGDRMRLWSCQDANGFTVCVLTPKPAPGAASGSAAEAAQGQQPSAVELDGWLETQAVQLQHAAKTYLRTGVSVLASKSGQFPGDIASMYRSSLAGFRHFIGSDSELFVSLAREPDRGEPRLLGELYRAPNLGTLLELGQWEAAEQKADAIFRELEEDWFGSQEHILESYLAIASSIAGLIHRTKKWLADTIGEDFYAVASRQPIQTAEELRQWTQRVMEHYRRSVSGVERDSRSVIIRKVQDFIAEHPDSASLQTISAHVYLNPSYLSKIYKLETGEGISEYILRVRMEKAAVLLEQSQDKIYEISESLGYQKPSYFIQLFRKHFGLTPQEYRNKLGV</sequence>
<dbReference type="SUPFAM" id="SSF52172">
    <property type="entry name" value="CheY-like"/>
    <property type="match status" value="1"/>
</dbReference>
<evidence type="ECO:0000256" key="5">
    <source>
        <dbReference type="ARBA" id="ARBA00023015"/>
    </source>
</evidence>
<dbReference type="PROSITE" id="PS50110">
    <property type="entry name" value="RESPONSE_REGULATORY"/>
    <property type="match status" value="1"/>
</dbReference>
<dbReference type="EMBL" id="BMHF01000001">
    <property type="protein sequence ID" value="GGA19656.1"/>
    <property type="molecule type" value="Genomic_DNA"/>
</dbReference>
<dbReference type="InterPro" id="IPR051552">
    <property type="entry name" value="HptR"/>
</dbReference>
<evidence type="ECO:0000313" key="12">
    <source>
        <dbReference type="Proteomes" id="UP000609323"/>
    </source>
</evidence>
<evidence type="ECO:0000256" key="6">
    <source>
        <dbReference type="ARBA" id="ARBA00023125"/>
    </source>
</evidence>
<evidence type="ECO:0000313" key="11">
    <source>
        <dbReference type="EMBL" id="GGA19656.1"/>
    </source>
</evidence>
<keyword evidence="12" id="KW-1185">Reference proteome</keyword>
<protein>
    <recommendedName>
        <fullName evidence="13">DNA-binding response regulator</fullName>
    </recommendedName>
</protein>
<dbReference type="InterPro" id="IPR009057">
    <property type="entry name" value="Homeodomain-like_sf"/>
</dbReference>
<evidence type="ECO:0008006" key="13">
    <source>
        <dbReference type="Google" id="ProtNLM"/>
    </source>
</evidence>
<evidence type="ECO:0000256" key="7">
    <source>
        <dbReference type="ARBA" id="ARBA00023163"/>
    </source>
</evidence>
<evidence type="ECO:0000256" key="3">
    <source>
        <dbReference type="ARBA" id="ARBA00022553"/>
    </source>
</evidence>
<dbReference type="Proteomes" id="UP000609323">
    <property type="component" value="Unassembled WGS sequence"/>
</dbReference>
<dbReference type="SMART" id="SM00342">
    <property type="entry name" value="HTH_ARAC"/>
    <property type="match status" value="1"/>
</dbReference>
<dbReference type="Pfam" id="PF00072">
    <property type="entry name" value="Response_reg"/>
    <property type="match status" value="1"/>
</dbReference>
<evidence type="ECO:0000256" key="2">
    <source>
        <dbReference type="ARBA" id="ARBA00022490"/>
    </source>
</evidence>
<feature type="domain" description="Response regulatory" evidence="10">
    <location>
        <begin position="3"/>
        <end position="120"/>
    </location>
</feature>
<feature type="modified residue" description="4-aspartylphosphate" evidence="8">
    <location>
        <position position="55"/>
    </location>
</feature>
<organism evidence="11 12">
    <name type="scientific">Paenibacillus physcomitrellae</name>
    <dbReference type="NCBI Taxonomy" id="1619311"/>
    <lineage>
        <taxon>Bacteria</taxon>
        <taxon>Bacillati</taxon>
        <taxon>Bacillota</taxon>
        <taxon>Bacilli</taxon>
        <taxon>Bacillales</taxon>
        <taxon>Paenibacillaceae</taxon>
        <taxon>Paenibacillus</taxon>
    </lineage>
</organism>
<keyword evidence="2" id="KW-0963">Cytoplasm</keyword>
<dbReference type="PRINTS" id="PR00032">
    <property type="entry name" value="HTHARAC"/>
</dbReference>
<reference evidence="12" key="1">
    <citation type="journal article" date="2019" name="Int. J. Syst. Evol. Microbiol.">
        <title>The Global Catalogue of Microorganisms (GCM) 10K type strain sequencing project: providing services to taxonomists for standard genome sequencing and annotation.</title>
        <authorList>
            <consortium name="The Broad Institute Genomics Platform"/>
            <consortium name="The Broad Institute Genome Sequencing Center for Infectious Disease"/>
            <person name="Wu L."/>
            <person name="Ma J."/>
        </authorList>
    </citation>
    <scope>NUCLEOTIDE SEQUENCE [LARGE SCALE GENOMIC DNA]</scope>
    <source>
        <strain evidence="12">CGMCC 1.15044</strain>
    </source>
</reference>
<dbReference type="InterPro" id="IPR020449">
    <property type="entry name" value="Tscrpt_reg_AraC-type_HTH"/>
</dbReference>
<evidence type="ECO:0000256" key="4">
    <source>
        <dbReference type="ARBA" id="ARBA00023012"/>
    </source>
</evidence>
<dbReference type="PROSITE" id="PS00041">
    <property type="entry name" value="HTH_ARAC_FAMILY_1"/>
    <property type="match status" value="1"/>
</dbReference>
<keyword evidence="6" id="KW-0238">DNA-binding</keyword>
<feature type="domain" description="HTH araC/xylS-type" evidence="9">
    <location>
        <begin position="455"/>
        <end position="552"/>
    </location>
</feature>
<gene>
    <name evidence="11" type="ORF">GCM10010917_00320</name>
</gene>
<dbReference type="InterPro" id="IPR018062">
    <property type="entry name" value="HTH_AraC-typ_CS"/>
</dbReference>
<dbReference type="CDD" id="cd17536">
    <property type="entry name" value="REC_YesN-like"/>
    <property type="match status" value="1"/>
</dbReference>
<proteinExistence type="predicted"/>
<comment type="subcellular location">
    <subcellularLocation>
        <location evidence="1">Cytoplasm</location>
    </subcellularLocation>
</comment>
<dbReference type="PROSITE" id="PS01124">
    <property type="entry name" value="HTH_ARAC_FAMILY_2"/>
    <property type="match status" value="1"/>
</dbReference>
<dbReference type="RefSeq" id="WP_094093722.1">
    <property type="nucleotide sequence ID" value="NZ_BMHF01000001.1"/>
</dbReference>
<dbReference type="Gene3D" id="1.10.10.60">
    <property type="entry name" value="Homeodomain-like"/>
    <property type="match status" value="2"/>
</dbReference>
<dbReference type="PANTHER" id="PTHR42713">
    <property type="entry name" value="HISTIDINE KINASE-RELATED"/>
    <property type="match status" value="1"/>
</dbReference>
<evidence type="ECO:0000259" key="10">
    <source>
        <dbReference type="PROSITE" id="PS50110"/>
    </source>
</evidence>
<dbReference type="Pfam" id="PF12833">
    <property type="entry name" value="HTH_18"/>
    <property type="match status" value="1"/>
</dbReference>
<evidence type="ECO:0000256" key="8">
    <source>
        <dbReference type="PROSITE-ProRule" id="PRU00169"/>
    </source>
</evidence>
<comment type="caution">
    <text evidence="11">The sequence shown here is derived from an EMBL/GenBank/DDBJ whole genome shotgun (WGS) entry which is preliminary data.</text>
</comment>
<accession>A0ABQ1FK59</accession>
<evidence type="ECO:0000256" key="1">
    <source>
        <dbReference type="ARBA" id="ARBA00004496"/>
    </source>
</evidence>
<evidence type="ECO:0000259" key="9">
    <source>
        <dbReference type="PROSITE" id="PS01124"/>
    </source>
</evidence>
<name>A0ABQ1FK59_9BACL</name>
<dbReference type="InterPro" id="IPR001789">
    <property type="entry name" value="Sig_transdc_resp-reg_receiver"/>
</dbReference>